<evidence type="ECO:0000256" key="2">
    <source>
        <dbReference type="SAM" id="SignalP"/>
    </source>
</evidence>
<gene>
    <name evidence="4" type="ORF">g.14826</name>
    <name evidence="3" type="ORF">g.14827</name>
</gene>
<dbReference type="EMBL" id="GEDC01020563">
    <property type="protein sequence ID" value="JAS16735.1"/>
    <property type="molecule type" value="Transcribed_RNA"/>
</dbReference>
<keyword evidence="2" id="KW-0732">Signal</keyword>
<proteinExistence type="predicted"/>
<dbReference type="EMBL" id="GEDC01012523">
    <property type="protein sequence ID" value="JAS24775.1"/>
    <property type="molecule type" value="Transcribed_RNA"/>
</dbReference>
<feature type="chain" id="PRO_5008581365" description="TPX2 C-terminal domain-containing protein" evidence="2">
    <location>
        <begin position="22"/>
        <end position="239"/>
    </location>
</feature>
<protein>
    <recommendedName>
        <fullName evidence="5">TPX2 C-terminal domain-containing protein</fullName>
    </recommendedName>
</protein>
<evidence type="ECO:0008006" key="5">
    <source>
        <dbReference type="Google" id="ProtNLM"/>
    </source>
</evidence>
<reference evidence="4" key="1">
    <citation type="submission" date="2015-12" db="EMBL/GenBank/DDBJ databases">
        <title>De novo transcriptome assembly of four potential Pierce s Disease insect vectors from Arizona vineyards.</title>
        <authorList>
            <person name="Tassone E.E."/>
        </authorList>
    </citation>
    <scope>NUCLEOTIDE SEQUENCE</scope>
</reference>
<feature type="coiled-coil region" evidence="1">
    <location>
        <begin position="40"/>
        <end position="83"/>
    </location>
</feature>
<feature type="signal peptide" evidence="2">
    <location>
        <begin position="1"/>
        <end position="21"/>
    </location>
</feature>
<name>A0A1B6DGN8_9HEMI</name>
<evidence type="ECO:0000313" key="3">
    <source>
        <dbReference type="EMBL" id="JAS16735.1"/>
    </source>
</evidence>
<organism evidence="4">
    <name type="scientific">Clastoptera arizonana</name>
    <name type="common">Arizona spittle bug</name>
    <dbReference type="NCBI Taxonomy" id="38151"/>
    <lineage>
        <taxon>Eukaryota</taxon>
        <taxon>Metazoa</taxon>
        <taxon>Ecdysozoa</taxon>
        <taxon>Arthropoda</taxon>
        <taxon>Hexapoda</taxon>
        <taxon>Insecta</taxon>
        <taxon>Pterygota</taxon>
        <taxon>Neoptera</taxon>
        <taxon>Paraneoptera</taxon>
        <taxon>Hemiptera</taxon>
        <taxon>Auchenorrhyncha</taxon>
        <taxon>Cercopoidea</taxon>
        <taxon>Clastopteridae</taxon>
        <taxon>Clastoptera</taxon>
    </lineage>
</organism>
<accession>A0A1B6DGN8</accession>
<sequence>MSDKMLEVLLIAILMMANVKVSKPSPSTYDDKWREFLHLVKQRTTDLLKKEDDKDRLEKERKEQAEIDKVVKAKEEKIRLEREWVERLKAEKEWLERKKNESLYTTKRVRTVKPYNHIRPEHLNFPSRKPIRQSVVQFLKKHNKERFVENLKYRMEEEEKYTDMIDKDMQRFRSFNKRMSTPTPTVPHKGTRVRRFREPQKFTSPKPLFLSSTSTYEFMKEFDPGFFNRPTISPPPIIY</sequence>
<evidence type="ECO:0000256" key="1">
    <source>
        <dbReference type="SAM" id="Coils"/>
    </source>
</evidence>
<evidence type="ECO:0000313" key="4">
    <source>
        <dbReference type="EMBL" id="JAS24775.1"/>
    </source>
</evidence>
<dbReference type="AlphaFoldDB" id="A0A1B6DGN8"/>
<keyword evidence="1" id="KW-0175">Coiled coil</keyword>